<protein>
    <recommendedName>
        <fullName evidence="3">Asp23/Gls24 family envelope stress response protein</fullName>
    </recommendedName>
</protein>
<dbReference type="AlphaFoldDB" id="A0A175RIZ8"/>
<dbReference type="RefSeq" id="WP_058726955.1">
    <property type="nucleotide sequence ID" value="NZ_LDQC01000098.1"/>
</dbReference>
<dbReference type="PATRIC" id="fig|33881.3.peg.3606"/>
<dbReference type="OrthoDB" id="5021934at2"/>
<reference evidence="1 2" key="1">
    <citation type="journal article" date="2016" name="Front. Microbiol.">
        <title>Genomic Resource of Rice Seed Associated Bacteria.</title>
        <authorList>
            <person name="Midha S."/>
            <person name="Bansal K."/>
            <person name="Sharma S."/>
            <person name="Kumar N."/>
            <person name="Patil P.P."/>
            <person name="Chaudhry V."/>
            <person name="Patil P.B."/>
        </authorList>
    </citation>
    <scope>NUCLEOTIDE SEQUENCE [LARGE SCALE GENOMIC DNA]</scope>
    <source>
        <strain evidence="1 2">NS184</strain>
    </source>
</reference>
<organism evidence="1 2">
    <name type="scientific">Curtobacterium luteum</name>
    <dbReference type="NCBI Taxonomy" id="33881"/>
    <lineage>
        <taxon>Bacteria</taxon>
        <taxon>Bacillati</taxon>
        <taxon>Actinomycetota</taxon>
        <taxon>Actinomycetes</taxon>
        <taxon>Micrococcales</taxon>
        <taxon>Microbacteriaceae</taxon>
        <taxon>Curtobacterium</taxon>
    </lineage>
</organism>
<dbReference type="EMBL" id="LDQC01000098">
    <property type="protein sequence ID" value="KTR02752.1"/>
    <property type="molecule type" value="Genomic_DNA"/>
</dbReference>
<evidence type="ECO:0000313" key="1">
    <source>
        <dbReference type="EMBL" id="KTR02752.1"/>
    </source>
</evidence>
<accession>A0A175RIZ8</accession>
<sequence length="116" mass="11925">MDDAALSSELTSAIRAVPGVVAVYPPRPIVHAAAEVVASALALREPDVLVDVDRHGATVRIAAGIAVSGDRPAPDTVRDVGERVRDLVDQRVDGGADLVTVTIRLVEDAVTPGATA</sequence>
<name>A0A175RIZ8_9MICO</name>
<evidence type="ECO:0000313" key="2">
    <source>
        <dbReference type="Proteomes" id="UP000078252"/>
    </source>
</evidence>
<proteinExistence type="predicted"/>
<dbReference type="Proteomes" id="UP000078252">
    <property type="component" value="Unassembled WGS sequence"/>
</dbReference>
<comment type="caution">
    <text evidence="1">The sequence shown here is derived from an EMBL/GenBank/DDBJ whole genome shotgun (WGS) entry which is preliminary data.</text>
</comment>
<evidence type="ECO:0008006" key="3">
    <source>
        <dbReference type="Google" id="ProtNLM"/>
    </source>
</evidence>
<gene>
    <name evidence="1" type="ORF">NS184_15330</name>
</gene>